<feature type="transmembrane region" description="Helical" evidence="6">
    <location>
        <begin position="141"/>
        <end position="165"/>
    </location>
</feature>
<evidence type="ECO:0000313" key="9">
    <source>
        <dbReference type="Proteomes" id="UP001153328"/>
    </source>
</evidence>
<feature type="transmembrane region" description="Helical" evidence="6">
    <location>
        <begin position="315"/>
        <end position="333"/>
    </location>
</feature>
<evidence type="ECO:0000256" key="5">
    <source>
        <dbReference type="ARBA" id="ARBA00023251"/>
    </source>
</evidence>
<feature type="transmembrane region" description="Helical" evidence="6">
    <location>
        <begin position="345"/>
        <end position="366"/>
    </location>
</feature>
<evidence type="ECO:0000259" key="7">
    <source>
        <dbReference type="PROSITE" id="PS50850"/>
    </source>
</evidence>
<evidence type="ECO:0000256" key="3">
    <source>
        <dbReference type="ARBA" id="ARBA00022989"/>
    </source>
</evidence>
<dbReference type="Gene3D" id="1.20.1720.10">
    <property type="entry name" value="Multidrug resistance protein D"/>
    <property type="match status" value="1"/>
</dbReference>
<dbReference type="AlphaFoldDB" id="A0A9W4MGP6"/>
<dbReference type="CDD" id="cd17321">
    <property type="entry name" value="MFS_MMR_MDR_like"/>
    <property type="match status" value="1"/>
</dbReference>
<comment type="caution">
    <text evidence="8">The sequence shown here is derived from an EMBL/GenBank/DDBJ whole genome shotgun (WGS) entry which is preliminary data.</text>
</comment>
<dbReference type="InterPro" id="IPR011701">
    <property type="entry name" value="MFS"/>
</dbReference>
<feature type="transmembrane region" description="Helical" evidence="6">
    <location>
        <begin position="50"/>
        <end position="71"/>
    </location>
</feature>
<feature type="transmembrane region" description="Helical" evidence="6">
    <location>
        <begin position="282"/>
        <end position="303"/>
    </location>
</feature>
<dbReference type="Proteomes" id="UP001153328">
    <property type="component" value="Unassembled WGS sequence"/>
</dbReference>
<comment type="subcellular location">
    <subcellularLocation>
        <location evidence="1">Cell membrane</location>
        <topology evidence="1">Multi-pass membrane protein</topology>
    </subcellularLocation>
</comment>
<dbReference type="PROSITE" id="PS50850">
    <property type="entry name" value="MFS"/>
    <property type="match status" value="1"/>
</dbReference>
<dbReference type="SUPFAM" id="SSF103473">
    <property type="entry name" value="MFS general substrate transporter"/>
    <property type="match status" value="1"/>
</dbReference>
<evidence type="ECO:0000313" key="8">
    <source>
        <dbReference type="EMBL" id="CAG7657167.1"/>
    </source>
</evidence>
<dbReference type="Pfam" id="PF07690">
    <property type="entry name" value="MFS_1"/>
    <property type="match status" value="1"/>
</dbReference>
<dbReference type="Gene3D" id="1.20.1250.20">
    <property type="entry name" value="MFS general substrate transporter like domains"/>
    <property type="match status" value="1"/>
</dbReference>
<gene>
    <name evidence="8" type="ORF">SBRY_80200</name>
</gene>
<dbReference type="EMBL" id="CAJVAX010000022">
    <property type="protein sequence ID" value="CAG7657167.1"/>
    <property type="molecule type" value="Genomic_DNA"/>
</dbReference>
<feature type="transmembrane region" description="Helical" evidence="6">
    <location>
        <begin position="108"/>
        <end position="129"/>
    </location>
</feature>
<dbReference type="InterPro" id="IPR036259">
    <property type="entry name" value="MFS_trans_sf"/>
</dbReference>
<name>A0A9W4MGP6_9ACTN</name>
<evidence type="ECO:0000256" key="6">
    <source>
        <dbReference type="SAM" id="Phobius"/>
    </source>
</evidence>
<evidence type="ECO:0000256" key="2">
    <source>
        <dbReference type="ARBA" id="ARBA00022692"/>
    </source>
</evidence>
<dbReference type="RefSeq" id="WP_205045787.1">
    <property type="nucleotide sequence ID" value="NZ_CAJVAX010000022.1"/>
</dbReference>
<keyword evidence="5" id="KW-0046">Antibiotic resistance</keyword>
<evidence type="ECO:0000256" key="4">
    <source>
        <dbReference type="ARBA" id="ARBA00023136"/>
    </source>
</evidence>
<accession>A0A9W4MGP6</accession>
<feature type="transmembrane region" description="Helical" evidence="6">
    <location>
        <begin position="409"/>
        <end position="435"/>
    </location>
</feature>
<feature type="domain" description="Major facilitator superfamily (MFS) profile" evidence="7">
    <location>
        <begin position="17"/>
        <end position="473"/>
    </location>
</feature>
<reference evidence="8" key="1">
    <citation type="submission" date="2021-06" db="EMBL/GenBank/DDBJ databases">
        <authorList>
            <person name="Arsene-Ploetze F."/>
        </authorList>
    </citation>
    <scope>NUCLEOTIDE SEQUENCE</scope>
    <source>
        <strain evidence="8">SBRY1</strain>
    </source>
</reference>
<dbReference type="GO" id="GO:0046677">
    <property type="term" value="P:response to antibiotic"/>
    <property type="evidence" value="ECO:0007669"/>
    <property type="project" value="UniProtKB-KW"/>
</dbReference>
<feature type="transmembrane region" description="Helical" evidence="6">
    <location>
        <begin position="447"/>
        <end position="466"/>
    </location>
</feature>
<proteinExistence type="predicted"/>
<sequence>MSDESSQAGGSRRSWITLCVVMAGAFMAILDVAIVNVAMPSVQEDLHASFGAVELVVTAYTLLYASCLVTGGRLGDLLGRRRMFLIGLSVFTAASALCGAAPDVHVLIGARALQGLGAAMLYPQVLAIIQIAFPGKERGRALGVFGGVVGIGAIAGQIIGGLLLAWNPLDLGWRPTFLVNLPIGVVTIVATWFVLPADEPQEDSTHLDWGGSVLSAVTLAMFTVPLLMGRTEGWPVWMFVSLAAVVPAGFWLMRHERRVAERGRTPLIRAELFRNRGFARGVPIAAMFAFSYVGFMILLAIYLQTGLHFTPLHAALVYTPDAIGFLTSSLLAARLTPLLGRHVLTLGYTVAAIGLLATAATAAAAGTGLSGWELAPPLLLAGLGQGLGMTPLIGTIISTLSPAQAGAGAGVVTTTLQVGNATGVAVQSLVFFSVLGNGSSPHDYASAFAKVLPLAAAATLAAAFMVTRLPRQEGARSGNALLGPVQSHTAGVAYSLFLMTGGRVGDRQFQDDLEKVTRERRHQDQEAPEGLGSYWVHNFRVAHQDAPWITYLAREALAYGDRKVPHESDRAGVLDARIAEIRERQRRGSLPGRLDADLLGLLSFALANYPRLLPQITRMTTGLSPRDPRFEERWEEFLRQLGDLLEPASAPHIGDRL</sequence>
<feature type="transmembrane region" description="Helical" evidence="6">
    <location>
        <begin position="378"/>
        <end position="397"/>
    </location>
</feature>
<organism evidence="8 9">
    <name type="scientific">Actinacidiphila bryophytorum</name>
    <dbReference type="NCBI Taxonomy" id="1436133"/>
    <lineage>
        <taxon>Bacteria</taxon>
        <taxon>Bacillati</taxon>
        <taxon>Actinomycetota</taxon>
        <taxon>Actinomycetes</taxon>
        <taxon>Kitasatosporales</taxon>
        <taxon>Streptomycetaceae</taxon>
        <taxon>Actinacidiphila</taxon>
    </lineage>
</organism>
<evidence type="ECO:0000256" key="1">
    <source>
        <dbReference type="ARBA" id="ARBA00004651"/>
    </source>
</evidence>
<dbReference type="PANTHER" id="PTHR42718">
    <property type="entry name" value="MAJOR FACILITATOR SUPERFAMILY MULTIDRUG TRANSPORTER MFSC"/>
    <property type="match status" value="1"/>
</dbReference>
<keyword evidence="4 6" id="KW-0472">Membrane</keyword>
<feature type="transmembrane region" description="Helical" evidence="6">
    <location>
        <begin position="83"/>
        <end position="102"/>
    </location>
</feature>
<feature type="transmembrane region" description="Helical" evidence="6">
    <location>
        <begin position="234"/>
        <end position="253"/>
    </location>
</feature>
<dbReference type="InterPro" id="IPR036271">
    <property type="entry name" value="Tet_transcr_reg_TetR-rel_C_sf"/>
</dbReference>
<feature type="transmembrane region" description="Helical" evidence="6">
    <location>
        <begin position="207"/>
        <end position="228"/>
    </location>
</feature>
<feature type="transmembrane region" description="Helical" evidence="6">
    <location>
        <begin position="15"/>
        <end position="38"/>
    </location>
</feature>
<dbReference type="InterPro" id="IPR020846">
    <property type="entry name" value="MFS_dom"/>
</dbReference>
<dbReference type="Gene3D" id="1.10.357.10">
    <property type="entry name" value="Tetracycline Repressor, domain 2"/>
    <property type="match status" value="1"/>
</dbReference>
<keyword evidence="2 6" id="KW-0812">Transmembrane</keyword>
<dbReference type="SUPFAM" id="SSF48498">
    <property type="entry name" value="Tetracyclin repressor-like, C-terminal domain"/>
    <property type="match status" value="1"/>
</dbReference>
<dbReference type="PANTHER" id="PTHR42718:SF39">
    <property type="entry name" value="ACTINORHODIN TRANSPORTER-RELATED"/>
    <property type="match status" value="1"/>
</dbReference>
<feature type="transmembrane region" description="Helical" evidence="6">
    <location>
        <begin position="177"/>
        <end position="195"/>
    </location>
</feature>
<dbReference type="GO" id="GO:0005886">
    <property type="term" value="C:plasma membrane"/>
    <property type="evidence" value="ECO:0007669"/>
    <property type="project" value="UniProtKB-SubCell"/>
</dbReference>
<keyword evidence="9" id="KW-1185">Reference proteome</keyword>
<dbReference type="PRINTS" id="PR01036">
    <property type="entry name" value="TCRTETB"/>
</dbReference>
<protein>
    <submittedName>
        <fullName evidence="8">MFS domain-containing protein</fullName>
    </submittedName>
</protein>
<dbReference type="GO" id="GO:0022857">
    <property type="term" value="F:transmembrane transporter activity"/>
    <property type="evidence" value="ECO:0007669"/>
    <property type="project" value="InterPro"/>
</dbReference>
<keyword evidence="3 6" id="KW-1133">Transmembrane helix</keyword>